<feature type="compositionally biased region" description="Acidic residues" evidence="2">
    <location>
        <begin position="94"/>
        <end position="108"/>
    </location>
</feature>
<dbReference type="PANTHER" id="PTHR33701:SF3">
    <property type="entry name" value="TRANSCRIPTIONAL REGULATOR ATRX"/>
    <property type="match status" value="1"/>
</dbReference>
<protein>
    <submittedName>
        <fullName evidence="3">Uncharacterized protein</fullName>
    </submittedName>
</protein>
<feature type="compositionally biased region" description="Low complexity" evidence="2">
    <location>
        <begin position="497"/>
        <end position="509"/>
    </location>
</feature>
<reference evidence="3 4" key="1">
    <citation type="journal article" date="2014" name="Nature">
        <title>The genome of the recently domesticated crop plant sugar beet (Beta vulgaris).</title>
        <authorList>
            <person name="Dohm J.C."/>
            <person name="Minoche A.E."/>
            <person name="Holtgrawe D."/>
            <person name="Capella-Gutierrez S."/>
            <person name="Zakrzewski F."/>
            <person name="Tafer H."/>
            <person name="Rupp O."/>
            <person name="Sorensen T.R."/>
            <person name="Stracke R."/>
            <person name="Reinhardt R."/>
            <person name="Goesmann A."/>
            <person name="Kraft T."/>
            <person name="Schulz B."/>
            <person name="Stadler P.F."/>
            <person name="Schmidt T."/>
            <person name="Gabaldon T."/>
            <person name="Lehrach H."/>
            <person name="Weisshaar B."/>
            <person name="Himmelbauer H."/>
        </authorList>
    </citation>
    <scope>NUCLEOTIDE SEQUENCE [LARGE SCALE GENOMIC DNA]</scope>
    <source>
        <tissue evidence="3">Taproot</tissue>
    </source>
</reference>
<name>A0A0J8BA24_BETVV</name>
<gene>
    <name evidence="3" type="ORF">BVRB_4g094970</name>
</gene>
<feature type="compositionally biased region" description="Basic and acidic residues" evidence="2">
    <location>
        <begin position="109"/>
        <end position="123"/>
    </location>
</feature>
<feature type="region of interest" description="Disordered" evidence="2">
    <location>
        <begin position="491"/>
        <end position="517"/>
    </location>
</feature>
<dbReference type="AlphaFoldDB" id="A0A0J8BA24"/>
<feature type="compositionally biased region" description="Basic and acidic residues" evidence="2">
    <location>
        <begin position="306"/>
        <end position="320"/>
    </location>
</feature>
<feature type="compositionally biased region" description="Basic and acidic residues" evidence="2">
    <location>
        <begin position="187"/>
        <end position="199"/>
    </location>
</feature>
<organism evidence="3 4">
    <name type="scientific">Beta vulgaris subsp. vulgaris</name>
    <name type="common">Beet</name>
    <dbReference type="NCBI Taxonomy" id="3555"/>
    <lineage>
        <taxon>Eukaryota</taxon>
        <taxon>Viridiplantae</taxon>
        <taxon>Streptophyta</taxon>
        <taxon>Embryophyta</taxon>
        <taxon>Tracheophyta</taxon>
        <taxon>Spermatophyta</taxon>
        <taxon>Magnoliopsida</taxon>
        <taxon>eudicotyledons</taxon>
        <taxon>Gunneridae</taxon>
        <taxon>Pentapetalae</taxon>
        <taxon>Caryophyllales</taxon>
        <taxon>Chenopodiaceae</taxon>
        <taxon>Betoideae</taxon>
        <taxon>Beta</taxon>
    </lineage>
</organism>
<dbReference type="eggNOG" id="ENOG502QR45">
    <property type="taxonomic scope" value="Eukaryota"/>
</dbReference>
<dbReference type="EMBL" id="KQ090265">
    <property type="protein sequence ID" value="KMS98169.1"/>
    <property type="molecule type" value="Genomic_DNA"/>
</dbReference>
<dbReference type="KEGG" id="bvg:104907461"/>
<dbReference type="PANTHER" id="PTHR33701">
    <property type="entry name" value="TRANSMEMBRANE PROTEIN"/>
    <property type="match status" value="1"/>
</dbReference>
<dbReference type="OrthoDB" id="1939754at2759"/>
<keyword evidence="1" id="KW-0175">Coiled coil</keyword>
<evidence type="ECO:0000256" key="1">
    <source>
        <dbReference type="SAM" id="Coils"/>
    </source>
</evidence>
<evidence type="ECO:0000256" key="2">
    <source>
        <dbReference type="SAM" id="MobiDB-lite"/>
    </source>
</evidence>
<accession>A0A0J8BA24</accession>
<feature type="compositionally biased region" description="Basic residues" evidence="2">
    <location>
        <begin position="171"/>
        <end position="186"/>
    </location>
</feature>
<keyword evidence="4" id="KW-1185">Reference proteome</keyword>
<feature type="compositionally biased region" description="Polar residues" evidence="2">
    <location>
        <begin position="340"/>
        <end position="350"/>
    </location>
</feature>
<proteinExistence type="predicted"/>
<dbReference type="Gramene" id="KMS98169">
    <property type="protein sequence ID" value="KMS98169"/>
    <property type="gene ID" value="BVRB_4g094970"/>
</dbReference>
<feature type="region of interest" description="Disordered" evidence="2">
    <location>
        <begin position="1"/>
        <end position="22"/>
    </location>
</feature>
<dbReference type="Proteomes" id="UP000035740">
    <property type="component" value="Unassembled WGS sequence"/>
</dbReference>
<dbReference type="OMA" id="REMCSTP"/>
<feature type="compositionally biased region" description="Basic and acidic residues" evidence="2">
    <location>
        <begin position="7"/>
        <end position="18"/>
    </location>
</feature>
<sequence length="615" mass="69208">MQSSSNKSHENHDERTNGEDDSLMMTINYLRARLLSERSISKAAKERTDELAIRVKELEQQLKVVTLQRKRAEKAALDVFSYLESLGVSDISEVCDSDSNEEEPQCESDMDKGDTTKDDKKYSGSEPESTPSFDRSLFWKGRKERTRLLEKKSLNSPVWSRTNLVQVNSSPRHRLGKSCRQIKKREPRSTVEETRRDSGKSAAQESSGVDCFDHCLDCLDFRSEESKKSPENCGDRYSQKEEISHSFQAQAQEYDAGSSTHERECSGEMKRALQHQAQLIRCYEAQEKAQRIWEQKYGENDDSCEPGDHSDVTEERDEGKAVVPQSIEADECDGHDQKAGTETNSEGGRLSAQFNSFKVSHDADPECSEEQNVSEMQPFSVLNSNQSSKHAARHSLHAGEVDPLANDSASFEHQSLHTNGPRALVPYEKHARMGMVLEALQEAKLLVKQKMIFAERPMETSAPANKEVDWLKLPVGCSGLFRVPTDPEVQAPSPIKFSSSDFPSEPTSSNFNSRTPPVQGHQYIPSPMGSRFGNHSGDPFSERQPRYDFQFNTNVSAPSPSNLSSNSNSSFPDFFPRMPSNQMMFSQFPGSEAGMPPSAYPFSFQNHDVRPHIYR</sequence>
<feature type="region of interest" description="Disordered" evidence="2">
    <location>
        <begin position="94"/>
        <end position="136"/>
    </location>
</feature>
<feature type="coiled-coil region" evidence="1">
    <location>
        <begin position="41"/>
        <end position="75"/>
    </location>
</feature>
<evidence type="ECO:0000313" key="3">
    <source>
        <dbReference type="EMBL" id="KMS98169.1"/>
    </source>
</evidence>
<feature type="region of interest" description="Disordered" evidence="2">
    <location>
        <begin position="297"/>
        <end position="350"/>
    </location>
</feature>
<feature type="region of interest" description="Disordered" evidence="2">
    <location>
        <begin position="165"/>
        <end position="205"/>
    </location>
</feature>
<evidence type="ECO:0000313" key="4">
    <source>
        <dbReference type="Proteomes" id="UP000035740"/>
    </source>
</evidence>